<evidence type="ECO:0000256" key="8">
    <source>
        <dbReference type="ARBA" id="ARBA00047475"/>
    </source>
</evidence>
<evidence type="ECO:0000313" key="12">
    <source>
        <dbReference type="EMBL" id="CAP30602.2"/>
    </source>
</evidence>
<dbReference type="InParanoid" id="A8XD83"/>
<dbReference type="InterPro" id="IPR002213">
    <property type="entry name" value="UDP_glucos_trans"/>
</dbReference>
<dbReference type="SUPFAM" id="SSF53756">
    <property type="entry name" value="UDP-Glycosyltransferase/glycogen phosphorylase"/>
    <property type="match status" value="1"/>
</dbReference>
<feature type="region of interest" description="Disordered" evidence="9">
    <location>
        <begin position="638"/>
        <end position="662"/>
    </location>
</feature>
<reference evidence="12 13" key="2">
    <citation type="journal article" date="2011" name="PLoS Genet.">
        <title>Caenorhabditis briggsae recombinant inbred line genotypes reveal inter-strain incompatibility and the evolution of recombination.</title>
        <authorList>
            <person name="Ross J.A."/>
            <person name="Koboldt D.C."/>
            <person name="Staisch J.E."/>
            <person name="Chamberlin H.M."/>
            <person name="Gupta B.P."/>
            <person name="Miller R.D."/>
            <person name="Baird S.E."/>
            <person name="Haag E.S."/>
        </authorList>
    </citation>
    <scope>NUCLEOTIDE SEQUENCE [LARGE SCALE GENOMIC DNA]</scope>
    <source>
        <strain evidence="12 13">AF16</strain>
    </source>
</reference>
<dbReference type="InterPro" id="IPR001005">
    <property type="entry name" value="SANT/Myb"/>
</dbReference>
<evidence type="ECO:0000256" key="7">
    <source>
        <dbReference type="ARBA" id="ARBA00023242"/>
    </source>
</evidence>
<dbReference type="STRING" id="6238.A8XD83"/>
<dbReference type="SMART" id="SM00717">
    <property type="entry name" value="SANT"/>
    <property type="match status" value="2"/>
</dbReference>
<evidence type="ECO:0000256" key="10">
    <source>
        <dbReference type="SAM" id="Phobius"/>
    </source>
</evidence>
<proteinExistence type="inferred from homology"/>
<evidence type="ECO:0000313" key="13">
    <source>
        <dbReference type="Proteomes" id="UP000008549"/>
    </source>
</evidence>
<accession>A8XD83</accession>
<feature type="region of interest" description="Disordered" evidence="9">
    <location>
        <begin position="701"/>
        <end position="729"/>
    </location>
</feature>
<dbReference type="GO" id="GO:0005634">
    <property type="term" value="C:nucleus"/>
    <property type="evidence" value="ECO:0007669"/>
    <property type="project" value="UniProtKB-SubCell"/>
</dbReference>
<dbReference type="FunCoup" id="A8XD83">
    <property type="interactions" value="836"/>
</dbReference>
<dbReference type="InterPro" id="IPR050271">
    <property type="entry name" value="UDP-glycosyltransferase"/>
</dbReference>
<dbReference type="PANTHER" id="PTHR48043">
    <property type="entry name" value="EG:EG0003.4 PROTEIN-RELATED"/>
    <property type="match status" value="1"/>
</dbReference>
<dbReference type="Proteomes" id="UP000008549">
    <property type="component" value="Unassembled WGS sequence"/>
</dbReference>
<comment type="similarity">
    <text evidence="2">Belongs to the UDP-glycosyltransferase family.</text>
</comment>
<evidence type="ECO:0000256" key="3">
    <source>
        <dbReference type="ARBA" id="ARBA00012544"/>
    </source>
</evidence>
<dbReference type="eggNOG" id="KOG1192">
    <property type="taxonomic scope" value="Eukaryota"/>
</dbReference>
<dbReference type="EMBL" id="HE600908">
    <property type="protein sequence ID" value="CAP30602.2"/>
    <property type="molecule type" value="Genomic_DNA"/>
</dbReference>
<sequence length="887" mass="101561">MVTSFYYAFANLFDRQHTHAQSLMNGDVRHWKEILQTATFFFYNSNPYIQFAMPRLEKSVEIGRFTIEDSKSEKVDGEYDEILNLRNSTVLISFGTVVLSSDMPDSFKWVPIFGDQLINAKMLSRHGGSIAFNKYKLENSEELSQVIREALCSSAIRSSAQRLAEILRNQPVDPKTNLLRHAEFSAKFGRVESLQPYNVHYNIVQFYMLDGYVIIIMFISLLVYISYLSFRMEISNGDGGEETQNDSRNSILGETAGTSKPEADVETEEMVVEAVVNIGVVETSAIKQKPNNKKKRKRSSSEDSSLPEAEARGAEDGVNAPLSNVNKEINVGPEYQAKIVEDFNDLNYMDGPDTEEVLIWEASNETLEKEKLRNWVTETSARFLIPTEAVLFLLKFKKFNYDEAYKLISTRPEINETWSEEESLIFERCFSNFGKNFSSIHSGVLLYKLQISFQLCHRSIRSIVKHYYSSKKWIKYKQFSSSKHNDSRYDDDEAKRIIPPASFFVDMCENCGQRAENMELVQRSGKTPRGECRPCVIYYRKMGVPRPTNLRMTLSERLYKEIRCPNAYRMYMKDFERMMEPANGETLIRRKMGKSQTVEDIIGPCDYYCPSPNPRNQNGNSNGTCTPLTSNEAAAVGTPPVKEAKPEELVDSAGVQNGSEQSVEELVSMEISEQPPARKMSSAAIEIQEYLAETREILAVSEPESVQKPEDVTVDPTPESNPPETSQPLASLPVNIWCRKKTLCQEEIEVLAEDGRRKMYDAVQLASRVNQKDVESMKTEMSAMRNRMERMRADVDLTPSFVRNNNKMTYDGTWSDRDQTDVVRLFKWYGLQFKQIGDILGTKSAQHVRDYYRANKAIIDSCIAEHKEMMCMKVACYEESRKQKEQI</sequence>
<keyword evidence="7" id="KW-0539">Nucleus</keyword>
<comment type="subcellular location">
    <subcellularLocation>
        <location evidence="1">Nucleus</location>
    </subcellularLocation>
</comment>
<dbReference type="HOGENOM" id="CLU_325238_0_0_1"/>
<dbReference type="WormBase" id="CBG11347">
    <property type="protein sequence ID" value="CBP49509"/>
    <property type="gene ID" value="WBGene00032477"/>
    <property type="gene designation" value="Cbr-spr-1"/>
</dbReference>
<keyword evidence="10" id="KW-1133">Transmembrane helix</keyword>
<dbReference type="Gene3D" id="1.10.10.60">
    <property type="entry name" value="Homeodomain-like"/>
    <property type="match status" value="1"/>
</dbReference>
<dbReference type="InterPro" id="IPR000949">
    <property type="entry name" value="ELM2_dom"/>
</dbReference>
<dbReference type="FunFam" id="1.10.10.60:FF:001036">
    <property type="match status" value="1"/>
</dbReference>
<evidence type="ECO:0000256" key="5">
    <source>
        <dbReference type="ARBA" id="ARBA00022679"/>
    </source>
</evidence>
<feature type="transmembrane region" description="Helical" evidence="10">
    <location>
        <begin position="206"/>
        <end position="227"/>
    </location>
</feature>
<dbReference type="SUPFAM" id="SSF46689">
    <property type="entry name" value="Homeodomain-like"/>
    <property type="match status" value="2"/>
</dbReference>
<dbReference type="SMART" id="SM01189">
    <property type="entry name" value="ELM2"/>
    <property type="match status" value="1"/>
</dbReference>
<dbReference type="GO" id="GO:0015020">
    <property type="term" value="F:glucuronosyltransferase activity"/>
    <property type="evidence" value="ECO:0007669"/>
    <property type="project" value="UniProtKB-EC"/>
</dbReference>
<dbReference type="PROSITE" id="PS51156">
    <property type="entry name" value="ELM2"/>
    <property type="match status" value="1"/>
</dbReference>
<name>A8XD83_CAEBR</name>
<dbReference type="PANTHER" id="PTHR48043:SF39">
    <property type="entry name" value="GLUCURONOSYLTRANSFERASE"/>
    <property type="match status" value="1"/>
</dbReference>
<evidence type="ECO:0000256" key="2">
    <source>
        <dbReference type="ARBA" id="ARBA00009995"/>
    </source>
</evidence>
<dbReference type="AlphaFoldDB" id="A8XD83"/>
<dbReference type="GO" id="GO:0008194">
    <property type="term" value="F:UDP-glycosyltransferase activity"/>
    <property type="evidence" value="ECO:0000318"/>
    <property type="project" value="GO_Central"/>
</dbReference>
<gene>
    <name evidence="14" type="primary">spr-1</name>
    <name evidence="12" type="synonym">Cbr-spr-1</name>
    <name evidence="14" type="ORF">CBG11347</name>
    <name evidence="12" type="ORF">CBG_11347</name>
</gene>
<keyword evidence="6" id="KW-0732">Signal</keyword>
<feature type="region of interest" description="Disordered" evidence="9">
    <location>
        <begin position="287"/>
        <end position="325"/>
    </location>
</feature>
<keyword evidence="4" id="KW-0328">Glycosyltransferase</keyword>
<evidence type="ECO:0000256" key="4">
    <source>
        <dbReference type="ARBA" id="ARBA00022676"/>
    </source>
</evidence>
<evidence type="ECO:0000256" key="1">
    <source>
        <dbReference type="ARBA" id="ARBA00004123"/>
    </source>
</evidence>
<comment type="catalytic activity">
    <reaction evidence="8">
        <text>glucuronate acceptor + UDP-alpha-D-glucuronate = acceptor beta-D-glucuronoside + UDP + H(+)</text>
        <dbReference type="Rhea" id="RHEA:21032"/>
        <dbReference type="ChEBI" id="CHEBI:15378"/>
        <dbReference type="ChEBI" id="CHEBI:58052"/>
        <dbReference type="ChEBI" id="CHEBI:58223"/>
        <dbReference type="ChEBI" id="CHEBI:132367"/>
        <dbReference type="ChEBI" id="CHEBI:132368"/>
        <dbReference type="EC" id="2.4.1.17"/>
    </reaction>
</comment>
<feature type="compositionally biased region" description="Polar residues" evidence="9">
    <location>
        <begin position="246"/>
        <end position="258"/>
    </location>
</feature>
<feature type="region of interest" description="Disordered" evidence="9">
    <location>
        <begin position="237"/>
        <end position="266"/>
    </location>
</feature>
<dbReference type="EC" id="2.4.1.17" evidence="3"/>
<dbReference type="eggNOG" id="KOG1194">
    <property type="taxonomic scope" value="Eukaryota"/>
</dbReference>
<keyword evidence="5" id="KW-0808">Transferase</keyword>
<keyword evidence="13" id="KW-1185">Reference proteome</keyword>
<dbReference type="OMA" id="MCENCGE"/>
<keyword evidence="10" id="KW-0812">Transmembrane</keyword>
<evidence type="ECO:0000259" key="11">
    <source>
        <dbReference type="PROSITE" id="PS51156"/>
    </source>
</evidence>
<dbReference type="InterPro" id="IPR009057">
    <property type="entry name" value="Homeodomain-like_sf"/>
</dbReference>
<reference evidence="12 13" key="1">
    <citation type="journal article" date="2003" name="PLoS Biol.">
        <title>The genome sequence of Caenorhabditis briggsae: a platform for comparative genomics.</title>
        <authorList>
            <person name="Stein L.D."/>
            <person name="Bao Z."/>
            <person name="Blasiar D."/>
            <person name="Blumenthal T."/>
            <person name="Brent M.R."/>
            <person name="Chen N."/>
            <person name="Chinwalla A."/>
            <person name="Clarke L."/>
            <person name="Clee C."/>
            <person name="Coghlan A."/>
            <person name="Coulson A."/>
            <person name="D'Eustachio P."/>
            <person name="Fitch D.H."/>
            <person name="Fulton L.A."/>
            <person name="Fulton R.E."/>
            <person name="Griffiths-Jones S."/>
            <person name="Harris T.W."/>
            <person name="Hillier L.W."/>
            <person name="Kamath R."/>
            <person name="Kuwabara P.E."/>
            <person name="Mardis E.R."/>
            <person name="Marra M.A."/>
            <person name="Miner T.L."/>
            <person name="Minx P."/>
            <person name="Mullikin J.C."/>
            <person name="Plumb R.W."/>
            <person name="Rogers J."/>
            <person name="Schein J.E."/>
            <person name="Sohrmann M."/>
            <person name="Spieth J."/>
            <person name="Stajich J.E."/>
            <person name="Wei C."/>
            <person name="Willey D."/>
            <person name="Wilson R.K."/>
            <person name="Durbin R."/>
            <person name="Waterston R.H."/>
        </authorList>
    </citation>
    <scope>NUCLEOTIDE SEQUENCE [LARGE SCALE GENOMIC DNA]</scope>
    <source>
        <strain evidence="12 13">AF16</strain>
    </source>
</reference>
<organism evidence="12 13">
    <name type="scientific">Caenorhabditis briggsae</name>
    <dbReference type="NCBI Taxonomy" id="6238"/>
    <lineage>
        <taxon>Eukaryota</taxon>
        <taxon>Metazoa</taxon>
        <taxon>Ecdysozoa</taxon>
        <taxon>Nematoda</taxon>
        <taxon>Chromadorea</taxon>
        <taxon>Rhabditida</taxon>
        <taxon>Rhabditina</taxon>
        <taxon>Rhabditomorpha</taxon>
        <taxon>Rhabditoidea</taxon>
        <taxon>Rhabditidae</taxon>
        <taxon>Peloderinae</taxon>
        <taxon>Caenorhabditis</taxon>
    </lineage>
</organism>
<protein>
    <recommendedName>
        <fullName evidence="3">glucuronosyltransferase</fullName>
        <ecNumber evidence="3">2.4.1.17</ecNumber>
    </recommendedName>
</protein>
<dbReference type="Gene3D" id="1.20.58.1880">
    <property type="match status" value="1"/>
</dbReference>
<dbReference type="Gene3D" id="3.40.50.2000">
    <property type="entry name" value="Glycogen Phosphorylase B"/>
    <property type="match status" value="1"/>
</dbReference>
<feature type="domain" description="ELM2" evidence="11">
    <location>
        <begin position="327"/>
        <end position="412"/>
    </location>
</feature>
<evidence type="ECO:0000256" key="9">
    <source>
        <dbReference type="SAM" id="MobiDB-lite"/>
    </source>
</evidence>
<keyword evidence="10" id="KW-0472">Membrane</keyword>
<evidence type="ECO:0000313" key="14">
    <source>
        <dbReference type="WormBase" id="CBG11347"/>
    </source>
</evidence>
<dbReference type="Pfam" id="PF00201">
    <property type="entry name" value="UDPGT"/>
    <property type="match status" value="1"/>
</dbReference>
<evidence type="ECO:0000256" key="6">
    <source>
        <dbReference type="ARBA" id="ARBA00022729"/>
    </source>
</evidence>